<accession>A0A2P2IJY2</accession>
<dbReference type="AlphaFoldDB" id="A0A2P2IJY2"/>
<proteinExistence type="predicted"/>
<sequence length="34" mass="3807">MSLPEFLVTEMAPIGLLLRHIALNHGWGKAVFLM</sequence>
<organism evidence="1">
    <name type="scientific">Rhizophora mucronata</name>
    <name type="common">Asiatic mangrove</name>
    <dbReference type="NCBI Taxonomy" id="61149"/>
    <lineage>
        <taxon>Eukaryota</taxon>
        <taxon>Viridiplantae</taxon>
        <taxon>Streptophyta</taxon>
        <taxon>Embryophyta</taxon>
        <taxon>Tracheophyta</taxon>
        <taxon>Spermatophyta</taxon>
        <taxon>Magnoliopsida</taxon>
        <taxon>eudicotyledons</taxon>
        <taxon>Gunneridae</taxon>
        <taxon>Pentapetalae</taxon>
        <taxon>rosids</taxon>
        <taxon>fabids</taxon>
        <taxon>Malpighiales</taxon>
        <taxon>Rhizophoraceae</taxon>
        <taxon>Rhizophora</taxon>
    </lineage>
</organism>
<reference evidence="1" key="1">
    <citation type="submission" date="2018-02" db="EMBL/GenBank/DDBJ databases">
        <title>Rhizophora mucronata_Transcriptome.</title>
        <authorList>
            <person name="Meera S.P."/>
            <person name="Sreeshan A."/>
            <person name="Augustine A."/>
        </authorList>
    </citation>
    <scope>NUCLEOTIDE SEQUENCE</scope>
    <source>
        <tissue evidence="1">Leaf</tissue>
    </source>
</reference>
<dbReference type="EMBL" id="GGEC01001040">
    <property type="protein sequence ID" value="MBW81523.1"/>
    <property type="molecule type" value="Transcribed_RNA"/>
</dbReference>
<evidence type="ECO:0000313" key="1">
    <source>
        <dbReference type="EMBL" id="MBW81523.1"/>
    </source>
</evidence>
<name>A0A2P2IJY2_RHIMU</name>
<protein>
    <submittedName>
        <fullName evidence="1">Uncharacterized protein</fullName>
    </submittedName>
</protein>